<evidence type="ECO:0000313" key="3">
    <source>
        <dbReference type="EMBL" id="KAH7303096.1"/>
    </source>
</evidence>
<feature type="domain" description="FAD dependent oxidoreductase" evidence="2">
    <location>
        <begin position="43"/>
        <end position="292"/>
    </location>
</feature>
<gene>
    <name evidence="3" type="ORF">B0I35DRAFT_447258</name>
</gene>
<dbReference type="SUPFAM" id="SSF51905">
    <property type="entry name" value="FAD/NAD(P)-binding domain"/>
    <property type="match status" value="1"/>
</dbReference>
<dbReference type="Pfam" id="PF01266">
    <property type="entry name" value="DAO"/>
    <property type="match status" value="1"/>
</dbReference>
<evidence type="ECO:0000256" key="1">
    <source>
        <dbReference type="SAM" id="MobiDB-lite"/>
    </source>
</evidence>
<evidence type="ECO:0000259" key="2">
    <source>
        <dbReference type="Pfam" id="PF01266"/>
    </source>
</evidence>
<dbReference type="Proteomes" id="UP000813444">
    <property type="component" value="Unassembled WGS sequence"/>
</dbReference>
<dbReference type="EMBL" id="JAGPNK010000040">
    <property type="protein sequence ID" value="KAH7303096.1"/>
    <property type="molecule type" value="Genomic_DNA"/>
</dbReference>
<comment type="caution">
    <text evidence="3">The sequence shown here is derived from an EMBL/GenBank/DDBJ whole genome shotgun (WGS) entry which is preliminary data.</text>
</comment>
<evidence type="ECO:0000313" key="4">
    <source>
        <dbReference type="Proteomes" id="UP000813444"/>
    </source>
</evidence>
<name>A0A8K0S7W9_9HYPO</name>
<dbReference type="PANTHER" id="PTHR13847">
    <property type="entry name" value="SARCOSINE DEHYDROGENASE-RELATED"/>
    <property type="match status" value="1"/>
</dbReference>
<dbReference type="InterPro" id="IPR036188">
    <property type="entry name" value="FAD/NAD-bd_sf"/>
</dbReference>
<protein>
    <submittedName>
        <fullName evidence="3">FAD dependent oxidoreductase-domain-containing protein</fullName>
    </submittedName>
</protein>
<dbReference type="InterPro" id="IPR006076">
    <property type="entry name" value="FAD-dep_OxRdtase"/>
</dbReference>
<keyword evidence="4" id="KW-1185">Reference proteome</keyword>
<dbReference type="AlphaFoldDB" id="A0A8K0S7W9"/>
<accession>A0A8K0S7W9</accession>
<dbReference type="GO" id="GO:0005737">
    <property type="term" value="C:cytoplasm"/>
    <property type="evidence" value="ECO:0007669"/>
    <property type="project" value="TreeGrafter"/>
</dbReference>
<sequence length="346" mass="38046">MGGGDFQPGFPHPNPTESYWQLPSHAISNHRTTAELPTSTAFDYIIVGSGISGAAVAHKLLSRDASLSILIVEARTAASGASGRNGGHYRPGWWFNFKRYHETFGEDEAVRFARLEEQNVRDIADFVGNHQVICDFQDVETADVYFTHEAWAKALEVKSLRENVLKTRQSATDRWVKHETHNGAAAQSYIGIPGIVGAVTYPAHTQNPYLLVCHMLQMSLDKGLNLQTNTTVTRVAKVHDKWNVQTDRGTVQASRVILATNGYTNALHPGLAATEFLTPARAQVAAVRPGSTIDGSPAETERGPRGHAHGGLLHVPSTWPQGRRRRAIPLSVRRRPLCIRPIYPSI</sequence>
<dbReference type="OrthoDB" id="429143at2759"/>
<reference evidence="3" key="1">
    <citation type="journal article" date="2021" name="Nat. Commun.">
        <title>Genetic determinants of endophytism in the Arabidopsis root mycobiome.</title>
        <authorList>
            <person name="Mesny F."/>
            <person name="Miyauchi S."/>
            <person name="Thiergart T."/>
            <person name="Pickel B."/>
            <person name="Atanasova L."/>
            <person name="Karlsson M."/>
            <person name="Huettel B."/>
            <person name="Barry K.W."/>
            <person name="Haridas S."/>
            <person name="Chen C."/>
            <person name="Bauer D."/>
            <person name="Andreopoulos W."/>
            <person name="Pangilinan J."/>
            <person name="LaButti K."/>
            <person name="Riley R."/>
            <person name="Lipzen A."/>
            <person name="Clum A."/>
            <person name="Drula E."/>
            <person name="Henrissat B."/>
            <person name="Kohler A."/>
            <person name="Grigoriev I.V."/>
            <person name="Martin F.M."/>
            <person name="Hacquard S."/>
        </authorList>
    </citation>
    <scope>NUCLEOTIDE SEQUENCE</scope>
    <source>
        <strain evidence="3">MPI-CAGE-CH-0235</strain>
    </source>
</reference>
<feature type="region of interest" description="Disordered" evidence="1">
    <location>
        <begin position="288"/>
        <end position="318"/>
    </location>
</feature>
<proteinExistence type="predicted"/>
<organism evidence="3 4">
    <name type="scientific">Stachybotrys elegans</name>
    <dbReference type="NCBI Taxonomy" id="80388"/>
    <lineage>
        <taxon>Eukaryota</taxon>
        <taxon>Fungi</taxon>
        <taxon>Dikarya</taxon>
        <taxon>Ascomycota</taxon>
        <taxon>Pezizomycotina</taxon>
        <taxon>Sordariomycetes</taxon>
        <taxon>Hypocreomycetidae</taxon>
        <taxon>Hypocreales</taxon>
        <taxon>Stachybotryaceae</taxon>
        <taxon>Stachybotrys</taxon>
    </lineage>
</organism>
<dbReference type="Gene3D" id="3.50.50.60">
    <property type="entry name" value="FAD/NAD(P)-binding domain"/>
    <property type="match status" value="1"/>
</dbReference>
<dbReference type="PANTHER" id="PTHR13847:SF284">
    <property type="entry name" value="FAD DEPENDENT OXIDOREDUCTASE DOMAIN-CONTAINING PROTEIN"/>
    <property type="match status" value="1"/>
</dbReference>
<dbReference type="Gene3D" id="3.30.9.10">
    <property type="entry name" value="D-Amino Acid Oxidase, subunit A, domain 2"/>
    <property type="match status" value="1"/>
</dbReference>